<dbReference type="SUPFAM" id="SSF52499">
    <property type="entry name" value="Isochorismatase-like hydrolases"/>
    <property type="match status" value="1"/>
</dbReference>
<organism evidence="4 6">
    <name type="scientific">Actinotignum urinale</name>
    <dbReference type="NCBI Taxonomy" id="190146"/>
    <lineage>
        <taxon>Bacteria</taxon>
        <taxon>Bacillati</taxon>
        <taxon>Actinomycetota</taxon>
        <taxon>Actinomycetes</taxon>
        <taxon>Actinomycetales</taxon>
        <taxon>Actinomycetaceae</taxon>
        <taxon>Actinotignum</taxon>
    </lineage>
</organism>
<dbReference type="Proteomes" id="UP001275049">
    <property type="component" value="Unassembled WGS sequence"/>
</dbReference>
<protein>
    <submittedName>
        <fullName evidence="4">Isochorismatase family protein</fullName>
    </submittedName>
</protein>
<gene>
    <name evidence="4" type="ORF">R6G80_06445</name>
    <name evidence="3" type="ORF">R6G86_06485</name>
</gene>
<evidence type="ECO:0000313" key="5">
    <source>
        <dbReference type="Proteomes" id="UP001275049"/>
    </source>
</evidence>
<evidence type="ECO:0000313" key="4">
    <source>
        <dbReference type="EMBL" id="MDY5155363.1"/>
    </source>
</evidence>
<dbReference type="Proteomes" id="UP001281731">
    <property type="component" value="Unassembled WGS sequence"/>
</dbReference>
<keyword evidence="2" id="KW-0378">Hydrolase</keyword>
<dbReference type="AlphaFoldDB" id="A0AAW9HWA5"/>
<dbReference type="EMBL" id="JAWNGC010000007">
    <property type="protein sequence ID" value="MDY5155363.1"/>
    <property type="molecule type" value="Genomic_DNA"/>
</dbReference>
<comment type="caution">
    <text evidence="4">The sequence shown here is derived from an EMBL/GenBank/DDBJ whole genome shotgun (WGS) entry which is preliminary data.</text>
</comment>
<sequence length="143" mass="15609">MTTSRDSSVLVLVNLQNDFLPGGSLGTKMGNVATSAVADYVREHGNDYAYIVATKDWHIDPGTHFSDNPDFVDSWPPHCVKGTTGADFGSQIDVSAVDEVFYKGEYEAAYSGFAHHQKSGSSNWYRPSANPAHLQHFLGVRCP</sequence>
<accession>A0AAW9HWA5</accession>
<dbReference type="Gene3D" id="3.40.50.850">
    <property type="entry name" value="Isochorismatase-like"/>
    <property type="match status" value="1"/>
</dbReference>
<evidence type="ECO:0000313" key="6">
    <source>
        <dbReference type="Proteomes" id="UP001281731"/>
    </source>
</evidence>
<dbReference type="EMBL" id="JAWNGA010000011">
    <property type="protein sequence ID" value="MDY5133381.1"/>
    <property type="molecule type" value="Genomic_DNA"/>
</dbReference>
<comment type="similarity">
    <text evidence="1">Belongs to the isochorismatase family.</text>
</comment>
<keyword evidence="5" id="KW-1185">Reference proteome</keyword>
<dbReference type="InterPro" id="IPR052347">
    <property type="entry name" value="Isochorismatase_Nicotinamidase"/>
</dbReference>
<dbReference type="PANTHER" id="PTHR11080:SF2">
    <property type="entry name" value="LD05707P"/>
    <property type="match status" value="1"/>
</dbReference>
<proteinExistence type="inferred from homology"/>
<dbReference type="PANTHER" id="PTHR11080">
    <property type="entry name" value="PYRAZINAMIDASE/NICOTINAMIDASE"/>
    <property type="match status" value="1"/>
</dbReference>
<evidence type="ECO:0000256" key="1">
    <source>
        <dbReference type="ARBA" id="ARBA00006336"/>
    </source>
</evidence>
<reference evidence="4 5" key="1">
    <citation type="submission" date="2023-10" db="EMBL/GenBank/DDBJ databases">
        <title>Whole Genome based description of the genera Actinobaculum and Actinotignum reveals a complex phylogenetic relationship within the species included in the genus Actinotignum.</title>
        <authorList>
            <person name="Jensen C.S."/>
            <person name="Dargis R."/>
            <person name="Kemp M."/>
            <person name="Christensen J.J."/>
        </authorList>
    </citation>
    <scope>NUCLEOTIDE SEQUENCE</scope>
    <source>
        <strain evidence="4">SLA_B511</strain>
        <strain evidence="3 5">SLA_B974</strain>
    </source>
</reference>
<name>A0AAW9HWA5_9ACTO</name>
<evidence type="ECO:0000313" key="3">
    <source>
        <dbReference type="EMBL" id="MDY5133381.1"/>
    </source>
</evidence>
<evidence type="ECO:0000256" key="2">
    <source>
        <dbReference type="ARBA" id="ARBA00022801"/>
    </source>
</evidence>
<dbReference type="GO" id="GO:0016787">
    <property type="term" value="F:hydrolase activity"/>
    <property type="evidence" value="ECO:0007669"/>
    <property type="project" value="UniProtKB-KW"/>
</dbReference>
<dbReference type="InterPro" id="IPR036380">
    <property type="entry name" value="Isochorismatase-like_sf"/>
</dbReference>